<dbReference type="InterPro" id="IPR000182">
    <property type="entry name" value="GNAT_dom"/>
</dbReference>
<evidence type="ECO:0000259" key="1">
    <source>
        <dbReference type="PROSITE" id="PS51186"/>
    </source>
</evidence>
<feature type="domain" description="N-acetyltransferase" evidence="1">
    <location>
        <begin position="2"/>
        <end position="152"/>
    </location>
</feature>
<proteinExistence type="predicted"/>
<dbReference type="Proteomes" id="UP000501408">
    <property type="component" value="Chromosome 1"/>
</dbReference>
<evidence type="ECO:0000313" key="2">
    <source>
        <dbReference type="EMBL" id="QIR06421.1"/>
    </source>
</evidence>
<dbReference type="Gene3D" id="3.40.630.30">
    <property type="match status" value="1"/>
</dbReference>
<dbReference type="Pfam" id="PF00583">
    <property type="entry name" value="Acetyltransf_1"/>
    <property type="match status" value="1"/>
</dbReference>
<organism evidence="2 3">
    <name type="scientific">Salinivibrio costicola</name>
    <name type="common">Vibrio costicola</name>
    <dbReference type="NCBI Taxonomy" id="51367"/>
    <lineage>
        <taxon>Bacteria</taxon>
        <taxon>Pseudomonadati</taxon>
        <taxon>Pseudomonadota</taxon>
        <taxon>Gammaproteobacteria</taxon>
        <taxon>Vibrionales</taxon>
        <taxon>Vibrionaceae</taxon>
        <taxon>Salinivibrio</taxon>
    </lineage>
</organism>
<evidence type="ECO:0000313" key="3">
    <source>
        <dbReference type="Proteomes" id="UP000501408"/>
    </source>
</evidence>
<dbReference type="PROSITE" id="PS51186">
    <property type="entry name" value="GNAT"/>
    <property type="match status" value="1"/>
</dbReference>
<sequence>MINYLPLDAITPNDFIPILNKPSTRQHLIEHAPFDAQSIKAWVREKRHIDAQDGCLVRAVSVNNCLVGWCGIQRAEMGVELAIVLDNTHWGLGRHVFKFLLSRAEQLGHQVIYLHLLHTRRDSRFLTQRARRVFKTHMLGECFTTYEIKVGD</sequence>
<gene>
    <name evidence="2" type="ORF">HBA18_08555</name>
</gene>
<accession>A0ABX6K823</accession>
<dbReference type="SUPFAM" id="SSF55729">
    <property type="entry name" value="Acyl-CoA N-acyltransferases (Nat)"/>
    <property type="match status" value="1"/>
</dbReference>
<dbReference type="RefSeq" id="WP_167314573.1">
    <property type="nucleotide sequence ID" value="NZ_CP050266.1"/>
</dbReference>
<dbReference type="InterPro" id="IPR016181">
    <property type="entry name" value="Acyl_CoA_acyltransferase"/>
</dbReference>
<name>A0ABX6K823_SALCS</name>
<protein>
    <submittedName>
        <fullName evidence="2">GNAT family N-acetyltransferase</fullName>
    </submittedName>
</protein>
<reference evidence="2 3" key="1">
    <citation type="submission" date="2020-03" db="EMBL/GenBank/DDBJ databases">
        <title>Genome mining reveals the biosynthetic pathways of PHA and ectoines of the halophilic strain Salinivibrio costicola M318 isolated from fermented shrimp paste.</title>
        <authorList>
            <person name="Doan T.V."/>
            <person name="Tran L.T."/>
            <person name="Trieu T.A."/>
            <person name="Nguyen Q.V."/>
            <person name="Quach T.N."/>
            <person name="Phi T.Q."/>
            <person name="Kumar S."/>
        </authorList>
    </citation>
    <scope>NUCLEOTIDE SEQUENCE [LARGE SCALE GENOMIC DNA]</scope>
    <source>
        <strain evidence="2 3">M318</strain>
    </source>
</reference>
<dbReference type="EMBL" id="CP050266">
    <property type="protein sequence ID" value="QIR06421.1"/>
    <property type="molecule type" value="Genomic_DNA"/>
</dbReference>
<keyword evidence="3" id="KW-1185">Reference proteome</keyword>